<feature type="compositionally biased region" description="Low complexity" evidence="1">
    <location>
        <begin position="695"/>
        <end position="707"/>
    </location>
</feature>
<feature type="compositionally biased region" description="Low complexity" evidence="1">
    <location>
        <begin position="124"/>
        <end position="138"/>
    </location>
</feature>
<feature type="region of interest" description="Disordered" evidence="1">
    <location>
        <begin position="214"/>
        <end position="391"/>
    </location>
</feature>
<gene>
    <name evidence="2" type="ORF">HYDPIDRAFT_112668</name>
</gene>
<feature type="region of interest" description="Disordered" evidence="1">
    <location>
        <begin position="838"/>
        <end position="899"/>
    </location>
</feature>
<proteinExistence type="predicted"/>
<protein>
    <submittedName>
        <fullName evidence="2">Uncharacterized protein</fullName>
    </submittedName>
</protein>
<feature type="compositionally biased region" description="Basic and acidic residues" evidence="1">
    <location>
        <begin position="245"/>
        <end position="257"/>
    </location>
</feature>
<organism evidence="2 3">
    <name type="scientific">Hydnomerulius pinastri MD-312</name>
    <dbReference type="NCBI Taxonomy" id="994086"/>
    <lineage>
        <taxon>Eukaryota</taxon>
        <taxon>Fungi</taxon>
        <taxon>Dikarya</taxon>
        <taxon>Basidiomycota</taxon>
        <taxon>Agaricomycotina</taxon>
        <taxon>Agaricomycetes</taxon>
        <taxon>Agaricomycetidae</taxon>
        <taxon>Boletales</taxon>
        <taxon>Boletales incertae sedis</taxon>
        <taxon>Leucogyrophana</taxon>
    </lineage>
</organism>
<evidence type="ECO:0000313" key="3">
    <source>
        <dbReference type="Proteomes" id="UP000053820"/>
    </source>
</evidence>
<dbReference type="AlphaFoldDB" id="A0A0C9WE95"/>
<feature type="region of interest" description="Disordered" evidence="1">
    <location>
        <begin position="1"/>
        <end position="202"/>
    </location>
</feature>
<dbReference type="OrthoDB" id="3258279at2759"/>
<feature type="compositionally biased region" description="Low complexity" evidence="1">
    <location>
        <begin position="168"/>
        <end position="191"/>
    </location>
</feature>
<sequence length="967" mass="106247">MRRSVHGPGSASDNDDNNEENRDHLPPLASLHRFRKSPKKSMSRVSVASRQTTDTEDVFNSGLLTPPSSQIMDDDNDTPPRRAVRRTPTSQSMSRRTHEASPSTSTSRVSAQAAKRKRNSIFPSSSTSTNNAHNAISNDLNASATEISTPNPKPRKQSRRQSSAQTGSASPSRPRLLLASASTSRLRSPSPKKTSSACTCGSPVKRILYNSSHATNVNADYFPPSECPSRKCRMRGHSTTPAYEPPRERFTPPREIEVSPLVFDTPRAPKSTRRNASARMRRSSPVKSEPPEIDLSQALRPPSPTDDPLLLSDGRSTKSPPLRSRVTPAFSSSPSDNSQFIDPPLSFAARLSGGRVDDFGSTDDSDVLPVFSLPNQADQTSDGWSDSEDEFNLTGEYTGKYKVVKVPTKADPPTSGTRERMESWGRPRSPFPYSEIMERSLPLSDFTDEEDIAAAPDFDELEADPIPPFDDQPIADLATDPPPSDDIWSSSSEFAEYDEDLPAFEAAFTVAEPAKVRSIAPSSLESPTDPDQTVLLQEEEEEEKQVDRELSVPVEQAVLLPETLDSSGMGEAPEEASSDEDVEVDSDIIKITSGDAKAAARAAAILRMHDYDCVLTASKSRRSSRSSASTRKRRTTIGNAGVAKPYSDRKVQRRQTIHGKQISLPGGAPLLELWRDAEDSVFIDHHTPGKTHCESSFSFSPSKTTTPRPARVSVPPSGKWSREDWKRMDKCMVAERLAVAAASGHGADLLADINAISKEAVLGRFISQVGGDAVLRDLGPEWARENLMMRLEILIKKQLRFANKGPSFHLQDEMNTSLDSTVPRYHNLLQEARAISSTAGPSLNRLPNPPHPDSTVDQEDLWSRGSPEPVSCPVSDWASQPRGPIMTPARLPKSKAQHPKDQVHLRHASLPKKSMIPVLARPKRLIDLRHLSPSKLTQKDSMKQLRPRRSSGCSVRDLVRCFENMDG</sequence>
<feature type="compositionally biased region" description="Polar residues" evidence="1">
    <location>
        <begin position="139"/>
        <end position="150"/>
    </location>
</feature>
<feature type="compositionally biased region" description="Basic residues" evidence="1">
    <location>
        <begin position="619"/>
        <end position="635"/>
    </location>
</feature>
<feature type="compositionally biased region" description="Polar residues" evidence="1">
    <location>
        <begin position="62"/>
        <end position="71"/>
    </location>
</feature>
<reference evidence="2 3" key="1">
    <citation type="submission" date="2014-04" db="EMBL/GenBank/DDBJ databases">
        <title>Evolutionary Origins and Diversification of the Mycorrhizal Mutualists.</title>
        <authorList>
            <consortium name="DOE Joint Genome Institute"/>
            <consortium name="Mycorrhizal Genomics Consortium"/>
            <person name="Kohler A."/>
            <person name="Kuo A."/>
            <person name="Nagy L.G."/>
            <person name="Floudas D."/>
            <person name="Copeland A."/>
            <person name="Barry K.W."/>
            <person name="Cichocki N."/>
            <person name="Veneault-Fourrey C."/>
            <person name="LaButti K."/>
            <person name="Lindquist E.A."/>
            <person name="Lipzen A."/>
            <person name="Lundell T."/>
            <person name="Morin E."/>
            <person name="Murat C."/>
            <person name="Riley R."/>
            <person name="Ohm R."/>
            <person name="Sun H."/>
            <person name="Tunlid A."/>
            <person name="Henrissat B."/>
            <person name="Grigoriev I.V."/>
            <person name="Hibbett D.S."/>
            <person name="Martin F."/>
        </authorList>
    </citation>
    <scope>NUCLEOTIDE SEQUENCE [LARGE SCALE GENOMIC DNA]</scope>
    <source>
        <strain evidence="2 3">MD-312</strain>
    </source>
</reference>
<feature type="compositionally biased region" description="Acidic residues" evidence="1">
    <location>
        <begin position="446"/>
        <end position="463"/>
    </location>
</feature>
<feature type="compositionally biased region" description="Polar residues" evidence="1">
    <location>
        <begin position="373"/>
        <end position="384"/>
    </location>
</feature>
<feature type="region of interest" description="Disordered" evidence="1">
    <location>
        <begin position="404"/>
        <end position="494"/>
    </location>
</feature>
<feature type="compositionally biased region" description="Polar residues" evidence="1">
    <location>
        <begin position="520"/>
        <end position="535"/>
    </location>
</feature>
<keyword evidence="3" id="KW-1185">Reference proteome</keyword>
<dbReference type="HOGENOM" id="CLU_004932_0_0_1"/>
<feature type="compositionally biased region" description="Basic residues" evidence="1">
    <location>
        <begin position="32"/>
        <end position="42"/>
    </location>
</feature>
<feature type="region of interest" description="Disordered" evidence="1">
    <location>
        <begin position="693"/>
        <end position="721"/>
    </location>
</feature>
<feature type="region of interest" description="Disordered" evidence="1">
    <location>
        <begin position="618"/>
        <end position="638"/>
    </location>
</feature>
<feature type="compositionally biased region" description="Polar residues" evidence="1">
    <location>
        <begin position="329"/>
        <end position="340"/>
    </location>
</feature>
<feature type="region of interest" description="Disordered" evidence="1">
    <location>
        <begin position="518"/>
        <end position="582"/>
    </location>
</feature>
<feature type="compositionally biased region" description="Polar residues" evidence="1">
    <location>
        <begin position="90"/>
        <end position="110"/>
    </location>
</feature>
<feature type="compositionally biased region" description="Polar residues" evidence="1">
    <location>
        <begin position="43"/>
        <end position="52"/>
    </location>
</feature>
<feature type="compositionally biased region" description="Acidic residues" evidence="1">
    <location>
        <begin position="572"/>
        <end position="582"/>
    </location>
</feature>
<dbReference type="Proteomes" id="UP000053820">
    <property type="component" value="Unassembled WGS sequence"/>
</dbReference>
<evidence type="ECO:0000256" key="1">
    <source>
        <dbReference type="SAM" id="MobiDB-lite"/>
    </source>
</evidence>
<accession>A0A0C9WE95</accession>
<name>A0A0C9WE95_9AGAM</name>
<evidence type="ECO:0000313" key="2">
    <source>
        <dbReference type="EMBL" id="KIJ63731.1"/>
    </source>
</evidence>
<dbReference type="EMBL" id="KN839849">
    <property type="protein sequence ID" value="KIJ63731.1"/>
    <property type="molecule type" value="Genomic_DNA"/>
</dbReference>